<accession>X1B3X1</accession>
<dbReference type="AlphaFoldDB" id="X1B3X1"/>
<sequence length="271" mass="31531">VCQHLIDNKEYNKALVSIENTMKSDQDDRILIIVKVIILCYLNRYKDALVLLNDEIKLPDNKDRILPFVYFLAVFSNLTIGDFNSANDLAKKIIKKYPKHALSHATRGLAFAYNFIFKFDTEKAEEDYGMSDLDKAIALETFTPNQALFFMLKSRVLLESNKYEESIESIEKAISILSSKIELYLSKSAVLMYFNKYPELLDLLDEMLEKFPKIEKDLKMKKASVYKLLGDLDAGFNIIDELLKSNPKDKELLNFKAYWYQYMNNKGRSFK</sequence>
<protein>
    <submittedName>
        <fullName evidence="3">Uncharacterized protein</fullName>
    </submittedName>
</protein>
<organism evidence="3">
    <name type="scientific">marine sediment metagenome</name>
    <dbReference type="NCBI Taxonomy" id="412755"/>
    <lineage>
        <taxon>unclassified sequences</taxon>
        <taxon>metagenomes</taxon>
        <taxon>ecological metagenomes</taxon>
    </lineage>
</organism>
<feature type="non-terminal residue" evidence="3">
    <location>
        <position position="1"/>
    </location>
</feature>
<dbReference type="PANTHER" id="PTHR44943">
    <property type="entry name" value="CELLULOSE SYNTHASE OPERON PROTEIN C"/>
    <property type="match status" value="1"/>
</dbReference>
<evidence type="ECO:0000313" key="3">
    <source>
        <dbReference type="EMBL" id="GAG90424.1"/>
    </source>
</evidence>
<keyword evidence="2" id="KW-0802">TPR repeat</keyword>
<dbReference type="InterPro" id="IPR051685">
    <property type="entry name" value="Ycf3/AcsC/BcsC/TPR_MFPF"/>
</dbReference>
<feature type="non-terminal residue" evidence="3">
    <location>
        <position position="271"/>
    </location>
</feature>
<proteinExistence type="predicted"/>
<name>X1B3X1_9ZZZZ</name>
<comment type="caution">
    <text evidence="3">The sequence shown here is derived from an EMBL/GenBank/DDBJ whole genome shotgun (WGS) entry which is preliminary data.</text>
</comment>
<dbReference type="EMBL" id="BART01028431">
    <property type="protein sequence ID" value="GAG90424.1"/>
    <property type="molecule type" value="Genomic_DNA"/>
</dbReference>
<dbReference type="PANTHER" id="PTHR44943:SF4">
    <property type="entry name" value="TPR REPEAT-CONTAINING PROTEIN MJ0798"/>
    <property type="match status" value="1"/>
</dbReference>
<evidence type="ECO:0000256" key="2">
    <source>
        <dbReference type="ARBA" id="ARBA00022803"/>
    </source>
</evidence>
<evidence type="ECO:0000256" key="1">
    <source>
        <dbReference type="ARBA" id="ARBA00022737"/>
    </source>
</evidence>
<gene>
    <name evidence="3" type="ORF">S01H4_50129</name>
</gene>
<dbReference type="Gene3D" id="1.25.40.10">
    <property type="entry name" value="Tetratricopeptide repeat domain"/>
    <property type="match status" value="2"/>
</dbReference>
<dbReference type="InterPro" id="IPR011990">
    <property type="entry name" value="TPR-like_helical_dom_sf"/>
</dbReference>
<dbReference type="SUPFAM" id="SSF48452">
    <property type="entry name" value="TPR-like"/>
    <property type="match status" value="2"/>
</dbReference>
<reference evidence="3" key="1">
    <citation type="journal article" date="2014" name="Front. Microbiol.">
        <title>High frequency of phylogenetically diverse reductive dehalogenase-homologous genes in deep subseafloor sedimentary metagenomes.</title>
        <authorList>
            <person name="Kawai M."/>
            <person name="Futagami T."/>
            <person name="Toyoda A."/>
            <person name="Takaki Y."/>
            <person name="Nishi S."/>
            <person name="Hori S."/>
            <person name="Arai W."/>
            <person name="Tsubouchi T."/>
            <person name="Morono Y."/>
            <person name="Uchiyama I."/>
            <person name="Ito T."/>
            <person name="Fujiyama A."/>
            <person name="Inagaki F."/>
            <person name="Takami H."/>
        </authorList>
    </citation>
    <scope>NUCLEOTIDE SEQUENCE</scope>
    <source>
        <strain evidence="3">Expedition CK06-06</strain>
    </source>
</reference>
<keyword evidence="1" id="KW-0677">Repeat</keyword>